<evidence type="ECO:0000313" key="6">
    <source>
        <dbReference type="Proteomes" id="UP000450917"/>
    </source>
</evidence>
<reference evidence="5 6" key="1">
    <citation type="submission" date="2019-11" db="EMBL/GenBank/DDBJ databases">
        <title>Draft genome sequences of five Paenibacillus species of dairy origin.</title>
        <authorList>
            <person name="Olajide A.M."/>
            <person name="Chen S."/>
            <person name="Lapointe G."/>
        </authorList>
    </citation>
    <scope>NUCLEOTIDE SEQUENCE [LARGE SCALE GENOMIC DNA]</scope>
    <source>
        <strain evidence="5 6">2CS3</strain>
    </source>
</reference>
<dbReference type="PANTHER" id="PTHR21152:SF40">
    <property type="entry name" value="ALANINE--GLYOXYLATE AMINOTRANSFERASE"/>
    <property type="match status" value="1"/>
</dbReference>
<dbReference type="GO" id="GO:0004760">
    <property type="term" value="F:L-serine-pyruvate transaminase activity"/>
    <property type="evidence" value="ECO:0007669"/>
    <property type="project" value="TreeGrafter"/>
</dbReference>
<name>A0A7X3CUT5_9BACL</name>
<organism evidence="5 6">
    <name type="scientific">Paenibacillus validus</name>
    <dbReference type="NCBI Taxonomy" id="44253"/>
    <lineage>
        <taxon>Bacteria</taxon>
        <taxon>Bacillati</taxon>
        <taxon>Bacillota</taxon>
        <taxon>Bacilli</taxon>
        <taxon>Bacillales</taxon>
        <taxon>Paenibacillaceae</taxon>
        <taxon>Paenibacillus</taxon>
    </lineage>
</organism>
<protein>
    <submittedName>
        <fullName evidence="5">Aminotransferase class V-fold PLP-dependent enzyme</fullName>
    </submittedName>
</protein>
<dbReference type="AlphaFoldDB" id="A0A7X3CUT5"/>
<evidence type="ECO:0000256" key="1">
    <source>
        <dbReference type="ARBA" id="ARBA00001933"/>
    </source>
</evidence>
<feature type="domain" description="N-acetyltransferase" evidence="4">
    <location>
        <begin position="43"/>
        <end position="207"/>
    </location>
</feature>
<evidence type="ECO:0000256" key="2">
    <source>
        <dbReference type="ARBA" id="ARBA00022898"/>
    </source>
</evidence>
<sequence length="588" mass="65882">MAALPLGDGTDAARSGGCGSHRERPSGQCETTMDETELIRMPILYKIAETERDRELVAHLNYRTFVEEIPQHEANEARRLIDRYDAENTYLLAMDGERLAGMLAVRDRRPFSMDAKIERFERFLPVQPKRMVEIRLLAVDPAYRRSRVLFGLIRFLDRYLERGDYDMGIISGTTRELHLYRHLGFLPFAELVGREGAWYQPMYLTRASYEASRAYRYMKRDVQFLAGPVEVAPEVERAMQGRPLSHRSQAFMRMHGEVRRKLCAMSNAASVHLMLGSGTLANDAVAGQLKRYGGRGLVLVNGEFGRRLTVHARRWALPFDTLESEYGQPLHYEGVRAAAAGGKYAWLWAVHGETSTGVLNDLAQLKQVCREYGMRLAVDGVSSLGAVPTDLSGVSWASGVSGKALGAYTGLCFVFQGDEPRVSGDAQDLLPVYMDVAAYEQSAGIPFSQSSNLLAALDAALRAFETDAPYAHTASRYRLIRSAVEEMGLRVLAPREHQAPYILTIALPKELSSRELGQRMLDQGFALQFESGYLLERNWLQIASLGHLKEKDIVRMLDVLRLFVETMGKRRQLPLTKEAGPQAVAANR</sequence>
<dbReference type="InterPro" id="IPR015421">
    <property type="entry name" value="PyrdxlP-dep_Trfase_major"/>
</dbReference>
<dbReference type="InterPro" id="IPR015422">
    <property type="entry name" value="PyrdxlP-dep_Trfase_small"/>
</dbReference>
<proteinExistence type="predicted"/>
<dbReference type="GO" id="GO:0016747">
    <property type="term" value="F:acyltransferase activity, transferring groups other than amino-acyl groups"/>
    <property type="evidence" value="ECO:0007669"/>
    <property type="project" value="InterPro"/>
</dbReference>
<dbReference type="Pfam" id="PF00266">
    <property type="entry name" value="Aminotran_5"/>
    <property type="match status" value="1"/>
</dbReference>
<evidence type="ECO:0000259" key="4">
    <source>
        <dbReference type="PROSITE" id="PS51186"/>
    </source>
</evidence>
<dbReference type="Gene3D" id="3.90.1150.10">
    <property type="entry name" value="Aspartate Aminotransferase, domain 1"/>
    <property type="match status" value="1"/>
</dbReference>
<gene>
    <name evidence="5" type="ORF">GNP93_24835</name>
</gene>
<dbReference type="Gene3D" id="3.40.630.30">
    <property type="match status" value="1"/>
</dbReference>
<keyword evidence="5" id="KW-0032">Aminotransferase</keyword>
<accession>A0A7X3CUT5</accession>
<dbReference type="SUPFAM" id="SSF53383">
    <property type="entry name" value="PLP-dependent transferases"/>
    <property type="match status" value="1"/>
</dbReference>
<keyword evidence="2" id="KW-0663">Pyridoxal phosphate</keyword>
<comment type="cofactor">
    <cofactor evidence="1">
        <name>pyridoxal 5'-phosphate</name>
        <dbReference type="ChEBI" id="CHEBI:597326"/>
    </cofactor>
</comment>
<dbReference type="PROSITE" id="PS51186">
    <property type="entry name" value="GNAT"/>
    <property type="match status" value="1"/>
</dbReference>
<dbReference type="InterPro" id="IPR016181">
    <property type="entry name" value="Acyl_CoA_acyltransferase"/>
</dbReference>
<dbReference type="GO" id="GO:0008453">
    <property type="term" value="F:alanine-glyoxylate transaminase activity"/>
    <property type="evidence" value="ECO:0007669"/>
    <property type="project" value="TreeGrafter"/>
</dbReference>
<dbReference type="InterPro" id="IPR000192">
    <property type="entry name" value="Aminotrans_V_dom"/>
</dbReference>
<keyword evidence="5" id="KW-0808">Transferase</keyword>
<dbReference type="Pfam" id="PF13444">
    <property type="entry name" value="Acetyltransf_5"/>
    <property type="match status" value="1"/>
</dbReference>
<feature type="region of interest" description="Disordered" evidence="3">
    <location>
        <begin position="1"/>
        <end position="33"/>
    </location>
</feature>
<dbReference type="SUPFAM" id="SSF55729">
    <property type="entry name" value="Acyl-CoA N-acyltransferases (Nat)"/>
    <property type="match status" value="1"/>
</dbReference>
<comment type="caution">
    <text evidence="5">The sequence shown here is derived from an EMBL/GenBank/DDBJ whole genome shotgun (WGS) entry which is preliminary data.</text>
</comment>
<dbReference type="InterPro" id="IPR015424">
    <property type="entry name" value="PyrdxlP-dep_Trfase"/>
</dbReference>
<dbReference type="GO" id="GO:0019265">
    <property type="term" value="P:glycine biosynthetic process, by transamination of glyoxylate"/>
    <property type="evidence" value="ECO:0007669"/>
    <property type="project" value="TreeGrafter"/>
</dbReference>
<dbReference type="EMBL" id="WNZX01000033">
    <property type="protein sequence ID" value="MUG73837.1"/>
    <property type="molecule type" value="Genomic_DNA"/>
</dbReference>
<dbReference type="Proteomes" id="UP000450917">
    <property type="component" value="Unassembled WGS sequence"/>
</dbReference>
<dbReference type="InterPro" id="IPR000182">
    <property type="entry name" value="GNAT_dom"/>
</dbReference>
<dbReference type="PANTHER" id="PTHR21152">
    <property type="entry name" value="AMINOTRANSFERASE CLASS V"/>
    <property type="match status" value="1"/>
</dbReference>
<evidence type="ECO:0000256" key="3">
    <source>
        <dbReference type="SAM" id="MobiDB-lite"/>
    </source>
</evidence>
<keyword evidence="6" id="KW-1185">Reference proteome</keyword>
<evidence type="ECO:0000313" key="5">
    <source>
        <dbReference type="EMBL" id="MUG73837.1"/>
    </source>
</evidence>
<dbReference type="Gene3D" id="3.40.640.10">
    <property type="entry name" value="Type I PLP-dependent aspartate aminotransferase-like (Major domain)"/>
    <property type="match status" value="1"/>
</dbReference>